<name>A0A2G2UVD3_CAPAN</name>
<proteinExistence type="predicted"/>
<keyword evidence="3" id="KW-1185">Reference proteome</keyword>
<reference evidence="2 3" key="2">
    <citation type="journal article" date="2017" name="Genome Biol.">
        <title>New reference genome sequences of hot pepper reveal the massive evolution of plant disease-resistance genes by retroduplication.</title>
        <authorList>
            <person name="Kim S."/>
            <person name="Park J."/>
            <person name="Yeom S.I."/>
            <person name="Kim Y.M."/>
            <person name="Seo E."/>
            <person name="Kim K.T."/>
            <person name="Kim M.S."/>
            <person name="Lee J.M."/>
            <person name="Cheong K."/>
            <person name="Shin H.S."/>
            <person name="Kim S.B."/>
            <person name="Han K."/>
            <person name="Lee J."/>
            <person name="Park M."/>
            <person name="Lee H.A."/>
            <person name="Lee H.Y."/>
            <person name="Lee Y."/>
            <person name="Oh S."/>
            <person name="Lee J.H."/>
            <person name="Choi E."/>
            <person name="Choi E."/>
            <person name="Lee S.E."/>
            <person name="Jeon J."/>
            <person name="Kim H."/>
            <person name="Choi G."/>
            <person name="Song H."/>
            <person name="Lee J."/>
            <person name="Lee S.C."/>
            <person name="Kwon J.K."/>
            <person name="Lee H.Y."/>
            <person name="Koo N."/>
            <person name="Hong Y."/>
            <person name="Kim R.W."/>
            <person name="Kang W.H."/>
            <person name="Huh J.H."/>
            <person name="Kang B.C."/>
            <person name="Yang T.J."/>
            <person name="Lee Y.H."/>
            <person name="Bennetzen J.L."/>
            <person name="Choi D."/>
        </authorList>
    </citation>
    <scope>NUCLEOTIDE SEQUENCE [LARGE SCALE GENOMIC DNA]</scope>
    <source>
        <strain evidence="3">cv. CM334</strain>
    </source>
</reference>
<gene>
    <name evidence="2" type="ORF">T459_35796</name>
</gene>
<feature type="signal peptide" evidence="1">
    <location>
        <begin position="1"/>
        <end position="24"/>
    </location>
</feature>
<dbReference type="AlphaFoldDB" id="A0A2G2UVD3"/>
<comment type="caution">
    <text evidence="2">The sequence shown here is derived from an EMBL/GenBank/DDBJ whole genome shotgun (WGS) entry which is preliminary data.</text>
</comment>
<evidence type="ECO:0000313" key="3">
    <source>
        <dbReference type="Proteomes" id="UP000222542"/>
    </source>
</evidence>
<accession>A0A2G2UVD3</accession>
<sequence length="117" mass="13103">MYLIAISMVKVVLSMCTLLQPTDTIKVGDAECFLLVVLSVQHFPSRIEDAILALKCNLRYRIFGSALLTSMDQSSVASPLDMASSHLDNEEQDGRSKAYANREKFIKSSDYFSYPSR</sequence>
<feature type="chain" id="PRO_5013814352" evidence="1">
    <location>
        <begin position="25"/>
        <end position="117"/>
    </location>
</feature>
<evidence type="ECO:0000313" key="2">
    <source>
        <dbReference type="EMBL" id="PHT24696.1"/>
    </source>
</evidence>
<organism evidence="2 3">
    <name type="scientific">Capsicum annuum</name>
    <name type="common">Capsicum pepper</name>
    <dbReference type="NCBI Taxonomy" id="4072"/>
    <lineage>
        <taxon>Eukaryota</taxon>
        <taxon>Viridiplantae</taxon>
        <taxon>Streptophyta</taxon>
        <taxon>Embryophyta</taxon>
        <taxon>Tracheophyta</taxon>
        <taxon>Spermatophyta</taxon>
        <taxon>Magnoliopsida</taxon>
        <taxon>eudicotyledons</taxon>
        <taxon>Gunneridae</taxon>
        <taxon>Pentapetalae</taxon>
        <taxon>asterids</taxon>
        <taxon>lamiids</taxon>
        <taxon>Solanales</taxon>
        <taxon>Solanaceae</taxon>
        <taxon>Solanoideae</taxon>
        <taxon>Capsiceae</taxon>
        <taxon>Capsicum</taxon>
    </lineage>
</organism>
<dbReference type="Proteomes" id="UP000222542">
    <property type="component" value="Unassembled WGS sequence"/>
</dbReference>
<evidence type="ECO:0000256" key="1">
    <source>
        <dbReference type="SAM" id="SignalP"/>
    </source>
</evidence>
<reference evidence="2 3" key="1">
    <citation type="journal article" date="2014" name="Nat. Genet.">
        <title>Genome sequence of the hot pepper provides insights into the evolution of pungency in Capsicum species.</title>
        <authorList>
            <person name="Kim S."/>
            <person name="Park M."/>
            <person name="Yeom S.I."/>
            <person name="Kim Y.M."/>
            <person name="Lee J.M."/>
            <person name="Lee H.A."/>
            <person name="Seo E."/>
            <person name="Choi J."/>
            <person name="Cheong K."/>
            <person name="Kim K.T."/>
            <person name="Jung K."/>
            <person name="Lee G.W."/>
            <person name="Oh S.K."/>
            <person name="Bae C."/>
            <person name="Kim S.B."/>
            <person name="Lee H.Y."/>
            <person name="Kim S.Y."/>
            <person name="Kim M.S."/>
            <person name="Kang B.C."/>
            <person name="Jo Y.D."/>
            <person name="Yang H.B."/>
            <person name="Jeong H.J."/>
            <person name="Kang W.H."/>
            <person name="Kwon J.K."/>
            <person name="Shin C."/>
            <person name="Lim J.Y."/>
            <person name="Park J.H."/>
            <person name="Huh J.H."/>
            <person name="Kim J.S."/>
            <person name="Kim B.D."/>
            <person name="Cohen O."/>
            <person name="Paran I."/>
            <person name="Suh M.C."/>
            <person name="Lee S.B."/>
            <person name="Kim Y.K."/>
            <person name="Shin Y."/>
            <person name="Noh S.J."/>
            <person name="Park J."/>
            <person name="Seo Y.S."/>
            <person name="Kwon S.Y."/>
            <person name="Kim H.A."/>
            <person name="Park J.M."/>
            <person name="Kim H.J."/>
            <person name="Choi S.B."/>
            <person name="Bosland P.W."/>
            <person name="Reeves G."/>
            <person name="Jo S.H."/>
            <person name="Lee B.W."/>
            <person name="Cho H.T."/>
            <person name="Choi H.S."/>
            <person name="Lee M.S."/>
            <person name="Yu Y."/>
            <person name="Do Choi Y."/>
            <person name="Park B.S."/>
            <person name="van Deynze A."/>
            <person name="Ashrafi H."/>
            <person name="Hill T."/>
            <person name="Kim W.T."/>
            <person name="Pai H.S."/>
            <person name="Ahn H.K."/>
            <person name="Yeam I."/>
            <person name="Giovannoni J.J."/>
            <person name="Rose J.K."/>
            <person name="Sorensen I."/>
            <person name="Lee S.J."/>
            <person name="Kim R.W."/>
            <person name="Choi I.Y."/>
            <person name="Choi B.S."/>
            <person name="Lim J.S."/>
            <person name="Lee Y.H."/>
            <person name="Choi D."/>
        </authorList>
    </citation>
    <scope>NUCLEOTIDE SEQUENCE [LARGE SCALE GENOMIC DNA]</scope>
    <source>
        <strain evidence="3">cv. CM334</strain>
    </source>
</reference>
<dbReference type="EMBL" id="AYRZ02020046">
    <property type="protein sequence ID" value="PHT24696.1"/>
    <property type="molecule type" value="Genomic_DNA"/>
</dbReference>
<protein>
    <submittedName>
        <fullName evidence="2">Uncharacterized protein</fullName>
    </submittedName>
</protein>
<dbReference type="Gramene" id="PHT24696">
    <property type="protein sequence ID" value="PHT24696"/>
    <property type="gene ID" value="T459_35796"/>
</dbReference>
<keyword evidence="1" id="KW-0732">Signal</keyword>